<evidence type="ECO:0000256" key="5">
    <source>
        <dbReference type="ARBA" id="ARBA00022485"/>
    </source>
</evidence>
<dbReference type="PANTHER" id="PTHR33693:SF1">
    <property type="entry name" value="TYPE-4 URACIL-DNA GLYCOSYLASE"/>
    <property type="match status" value="1"/>
</dbReference>
<dbReference type="GO" id="GO:0051539">
    <property type="term" value="F:4 iron, 4 sulfur cluster binding"/>
    <property type="evidence" value="ECO:0007669"/>
    <property type="project" value="UniProtKB-KW"/>
</dbReference>
<evidence type="ECO:0000313" key="14">
    <source>
        <dbReference type="Proteomes" id="UP000787322"/>
    </source>
</evidence>
<comment type="caution">
    <text evidence="13">The sequence shown here is derived from an EMBL/GenBank/DDBJ whole genome shotgun (WGS) entry which is preliminary data.</text>
</comment>
<keyword evidence="11" id="KW-0234">DNA repair</keyword>
<dbReference type="InterPro" id="IPR005122">
    <property type="entry name" value="Uracil-DNA_glycosylase-like"/>
</dbReference>
<dbReference type="NCBIfam" id="TIGR00758">
    <property type="entry name" value="UDG_fam4"/>
    <property type="match status" value="1"/>
</dbReference>
<dbReference type="Pfam" id="PF03167">
    <property type="entry name" value="UDG"/>
    <property type="match status" value="1"/>
</dbReference>
<comment type="similarity">
    <text evidence="2">Belongs to the uracil-DNA glycosylase (UDG) superfamily. Type 4 (UDGa) family.</text>
</comment>
<sequence length="221" mass="24572">MAVTSASSKNALGRKRMSNVEYAKIAYSKQAGKTLDEIREQIADCKKCPLWETRTNIVFGGPNPTARIMIVGEAPGKNEDLSGQPFVGVSGKKLDALLEEVGLSRQDVFISNVVKCRPPSNRNPKVAEVEECSPYLRDQIRAIKPDVIVCLGNFATQFVMHTDKGVTELRGKFYQIGAFSVLPTMHPASTIYRKEWAQFLKDDLRLLADWLEEHPRGGSCD</sequence>
<evidence type="ECO:0000259" key="12">
    <source>
        <dbReference type="SMART" id="SM00986"/>
    </source>
</evidence>
<dbReference type="SMART" id="SM00986">
    <property type="entry name" value="UDG"/>
    <property type="match status" value="1"/>
</dbReference>
<evidence type="ECO:0000256" key="4">
    <source>
        <dbReference type="ARBA" id="ARBA00019403"/>
    </source>
</evidence>
<dbReference type="InterPro" id="IPR051536">
    <property type="entry name" value="UDG_Type-4/5"/>
</dbReference>
<dbReference type="SMART" id="SM00987">
    <property type="entry name" value="UreE_C"/>
    <property type="match status" value="1"/>
</dbReference>
<evidence type="ECO:0000256" key="2">
    <source>
        <dbReference type="ARBA" id="ARBA00006521"/>
    </source>
</evidence>
<dbReference type="GO" id="GO:0006281">
    <property type="term" value="P:DNA repair"/>
    <property type="evidence" value="ECO:0007669"/>
    <property type="project" value="UniProtKB-KW"/>
</dbReference>
<evidence type="ECO:0000256" key="1">
    <source>
        <dbReference type="ARBA" id="ARBA00001400"/>
    </source>
</evidence>
<dbReference type="GO" id="GO:0046872">
    <property type="term" value="F:metal ion binding"/>
    <property type="evidence" value="ECO:0007669"/>
    <property type="project" value="UniProtKB-KW"/>
</dbReference>
<feature type="domain" description="Uracil-DNA glycosylase-like" evidence="12">
    <location>
        <begin position="59"/>
        <end position="211"/>
    </location>
</feature>
<dbReference type="GO" id="GO:0004844">
    <property type="term" value="F:uracil DNA N-glycosylase activity"/>
    <property type="evidence" value="ECO:0007669"/>
    <property type="project" value="UniProtKB-EC"/>
</dbReference>
<dbReference type="EMBL" id="JABZGU010000151">
    <property type="protein sequence ID" value="MBF4803269.1"/>
    <property type="molecule type" value="Genomic_DNA"/>
</dbReference>
<evidence type="ECO:0000256" key="8">
    <source>
        <dbReference type="ARBA" id="ARBA00022801"/>
    </source>
</evidence>
<keyword evidence="10" id="KW-0411">Iron-sulfur</keyword>
<evidence type="ECO:0000256" key="10">
    <source>
        <dbReference type="ARBA" id="ARBA00023014"/>
    </source>
</evidence>
<dbReference type="SUPFAM" id="SSF52141">
    <property type="entry name" value="Uracil-DNA glycosylase-like"/>
    <property type="match status" value="1"/>
</dbReference>
<organism evidence="13 14">
    <name type="scientific">Lancefieldella parvula</name>
    <dbReference type="NCBI Taxonomy" id="1382"/>
    <lineage>
        <taxon>Bacteria</taxon>
        <taxon>Bacillati</taxon>
        <taxon>Actinomycetota</taxon>
        <taxon>Coriobacteriia</taxon>
        <taxon>Coriobacteriales</taxon>
        <taxon>Atopobiaceae</taxon>
        <taxon>Lancefieldella</taxon>
    </lineage>
</organism>
<dbReference type="AlphaFoldDB" id="A0A9D6ABX8"/>
<dbReference type="PANTHER" id="PTHR33693">
    <property type="entry name" value="TYPE-5 URACIL-DNA GLYCOSYLASE"/>
    <property type="match status" value="1"/>
</dbReference>
<evidence type="ECO:0000256" key="3">
    <source>
        <dbReference type="ARBA" id="ARBA00012030"/>
    </source>
</evidence>
<keyword evidence="6" id="KW-0479">Metal-binding</keyword>
<keyword evidence="8" id="KW-0378">Hydrolase</keyword>
<dbReference type="Gene3D" id="3.40.470.10">
    <property type="entry name" value="Uracil-DNA glycosylase-like domain"/>
    <property type="match status" value="1"/>
</dbReference>
<accession>A0A9D6ABX8</accession>
<comment type="catalytic activity">
    <reaction evidence="1">
        <text>Hydrolyzes single-stranded DNA or mismatched double-stranded DNA and polynucleotides, releasing free uracil.</text>
        <dbReference type="EC" id="3.2.2.27"/>
    </reaction>
</comment>
<dbReference type="InterPro" id="IPR005273">
    <property type="entry name" value="Ura-DNA_glyco_family4"/>
</dbReference>
<reference evidence="13" key="1">
    <citation type="submission" date="2020-04" db="EMBL/GenBank/DDBJ databases">
        <title>Deep metagenomics examines the oral microbiome during advanced dental caries in children, revealing novel taxa and co-occurrences with host molecules.</title>
        <authorList>
            <person name="Baker J.L."/>
            <person name="Morton J.T."/>
            <person name="Dinis M."/>
            <person name="Alvarez R."/>
            <person name="Tran N.C."/>
            <person name="Knight R."/>
            <person name="Edlund A."/>
        </authorList>
    </citation>
    <scope>NUCLEOTIDE SEQUENCE</scope>
    <source>
        <strain evidence="13">JCVI_3_bin.11</strain>
    </source>
</reference>
<keyword evidence="5" id="KW-0004">4Fe-4S</keyword>
<evidence type="ECO:0000256" key="9">
    <source>
        <dbReference type="ARBA" id="ARBA00023004"/>
    </source>
</evidence>
<evidence type="ECO:0000313" key="13">
    <source>
        <dbReference type="EMBL" id="MBF4803269.1"/>
    </source>
</evidence>
<gene>
    <name evidence="13" type="ORF">HXK24_05580</name>
</gene>
<evidence type="ECO:0000256" key="7">
    <source>
        <dbReference type="ARBA" id="ARBA00022763"/>
    </source>
</evidence>
<dbReference type="CDD" id="cd10030">
    <property type="entry name" value="UDG-F4_TTUDGA_SPO1dp_like"/>
    <property type="match status" value="1"/>
</dbReference>
<protein>
    <recommendedName>
        <fullName evidence="4">Type-4 uracil-DNA glycosylase</fullName>
        <ecNumber evidence="3">3.2.2.27</ecNumber>
    </recommendedName>
</protein>
<keyword evidence="7" id="KW-0227">DNA damage</keyword>
<evidence type="ECO:0000256" key="11">
    <source>
        <dbReference type="ARBA" id="ARBA00023204"/>
    </source>
</evidence>
<name>A0A9D6ABX8_9ACTN</name>
<dbReference type="EC" id="3.2.2.27" evidence="3"/>
<proteinExistence type="inferred from homology"/>
<evidence type="ECO:0000256" key="6">
    <source>
        <dbReference type="ARBA" id="ARBA00022723"/>
    </source>
</evidence>
<dbReference type="Proteomes" id="UP000787322">
    <property type="component" value="Unassembled WGS sequence"/>
</dbReference>
<keyword evidence="9" id="KW-0408">Iron</keyword>
<dbReference type="InterPro" id="IPR036895">
    <property type="entry name" value="Uracil-DNA_glycosylase-like_sf"/>
</dbReference>